<comment type="subcellular location">
    <subcellularLocation>
        <location evidence="1">Mitochondrion inner membrane</location>
    </subcellularLocation>
</comment>
<dbReference type="Gramene" id="Pp3c3_27510V3.3">
    <property type="protein sequence ID" value="Pp3c3_27510V3.3"/>
    <property type="gene ID" value="Pp3c3_27510"/>
</dbReference>
<keyword evidence="4" id="KW-0999">Mitochondrion inner membrane</keyword>
<keyword evidence="11" id="KW-1185">Reference proteome</keyword>
<keyword evidence="8" id="KW-0175">Coiled coil</keyword>
<evidence type="ECO:0000313" key="10">
    <source>
        <dbReference type="EnsemblPlants" id="Pp3c3_27510V3.3"/>
    </source>
</evidence>
<protein>
    <recommendedName>
        <fullName evidence="12">MICOS complex subunit MIC60</fullName>
    </recommendedName>
</protein>
<dbReference type="AlphaFoldDB" id="A0A7I4FMH7"/>
<keyword evidence="3" id="KW-0812">Transmembrane</keyword>
<dbReference type="PANTHER" id="PTHR15415">
    <property type="entry name" value="MITOFILIN"/>
    <property type="match status" value="1"/>
</dbReference>
<feature type="region of interest" description="Disordered" evidence="9">
    <location>
        <begin position="122"/>
        <end position="184"/>
    </location>
</feature>
<dbReference type="RefSeq" id="XP_073388963.1">
    <property type="nucleotide sequence ID" value="XM_073532862.1"/>
</dbReference>
<proteinExistence type="inferred from homology"/>
<evidence type="ECO:0000256" key="7">
    <source>
        <dbReference type="ARBA" id="ARBA00023136"/>
    </source>
</evidence>
<accession>A0A7I4FMH7</accession>
<evidence type="ECO:0000256" key="8">
    <source>
        <dbReference type="SAM" id="Coils"/>
    </source>
</evidence>
<dbReference type="Pfam" id="PF09731">
    <property type="entry name" value="Mitofilin"/>
    <property type="match status" value="1"/>
</dbReference>
<dbReference type="Proteomes" id="UP000006727">
    <property type="component" value="Chromosome 3"/>
</dbReference>
<comment type="similarity">
    <text evidence="2">Belongs to the MICOS complex subunit Mic60 family.</text>
</comment>
<keyword evidence="7" id="KW-0472">Membrane</keyword>
<evidence type="ECO:0000256" key="2">
    <source>
        <dbReference type="ARBA" id="ARBA00010877"/>
    </source>
</evidence>
<feature type="coiled-coil region" evidence="8">
    <location>
        <begin position="311"/>
        <end position="404"/>
    </location>
</feature>
<keyword evidence="6" id="KW-0496">Mitochondrion</keyword>
<evidence type="ECO:0000313" key="11">
    <source>
        <dbReference type="Proteomes" id="UP000006727"/>
    </source>
</evidence>
<evidence type="ECO:0000256" key="1">
    <source>
        <dbReference type="ARBA" id="ARBA00004273"/>
    </source>
</evidence>
<keyword evidence="5" id="KW-1133">Transmembrane helix</keyword>
<dbReference type="EnsemblPlants" id="Pp3c3_27510V3.3">
    <property type="protein sequence ID" value="Pp3c3_27510V3.3"/>
    <property type="gene ID" value="Pp3c3_27510"/>
</dbReference>
<sequence>MSAASNLLRRRGLRALTSGLKHRQREFKYQACGSHHGLRDFGTSEHFTSPRFPRAHILDRKPRGASFAHRTFATDTDNAPIPPQASRFGTGVKVTAVAITVAALTWAATHYTLDVNPEQLPKYVPQPTKEEKQGASFESVAKESQAPQSPVVDHQSDVKDSEVMPSTKIKPEESNVRSEVPEESNAMLQETAKGEDLKEFSEKMLYNQTSDDKNEKEAISSADAVASANDVRNVVAETVEAVTGRAQVGLEANQDVTIKSLQPDISDVPDVLVIPGLLEAYSLADEKVKESEEPNGEEYGSDKSFTYAGAIEEAERRQAEADAQFREMLLRLDEEYQQELREARKQQELQAEYANKLKKDLSVEKVRWEQEARKQLQAAEERLRNELKRKDEEVKRELETLELITQARVNAAVASEKAMQLKDTKELQLQIEALHKAYNAQSEGARVSHTTHKLAMGAFAFKDAMTRGAPLEEEVALIKQAAGGYDELINIALQSLPEDALTKGTKTLLQLEREFSNLQGPLRQLSLIPDGQGGLLTLAVASVAAAMKVQEGSGREGVESVIAAVEESLANGELSQAANILEQGVKGSRAEGFISDWARNVRCRAIAEQTLTLVQAHAIATAAGLA</sequence>
<evidence type="ECO:0000256" key="9">
    <source>
        <dbReference type="SAM" id="MobiDB-lite"/>
    </source>
</evidence>
<dbReference type="PANTHER" id="PTHR15415:SF7">
    <property type="entry name" value="MICOS COMPLEX SUBUNIT MIC60"/>
    <property type="match status" value="1"/>
</dbReference>
<dbReference type="EMBL" id="ABEU02000003">
    <property type="status" value="NOT_ANNOTATED_CDS"/>
    <property type="molecule type" value="Genomic_DNA"/>
</dbReference>
<evidence type="ECO:0000256" key="4">
    <source>
        <dbReference type="ARBA" id="ARBA00022792"/>
    </source>
</evidence>
<organism evidence="10 11">
    <name type="scientific">Physcomitrium patens</name>
    <name type="common">Spreading-leaved earth moss</name>
    <name type="synonym">Physcomitrella patens</name>
    <dbReference type="NCBI Taxonomy" id="3218"/>
    <lineage>
        <taxon>Eukaryota</taxon>
        <taxon>Viridiplantae</taxon>
        <taxon>Streptophyta</taxon>
        <taxon>Embryophyta</taxon>
        <taxon>Bryophyta</taxon>
        <taxon>Bryophytina</taxon>
        <taxon>Bryopsida</taxon>
        <taxon>Funariidae</taxon>
        <taxon>Funariales</taxon>
        <taxon>Funariaceae</taxon>
        <taxon>Physcomitrium</taxon>
    </lineage>
</organism>
<evidence type="ECO:0008006" key="12">
    <source>
        <dbReference type="Google" id="ProtNLM"/>
    </source>
</evidence>
<gene>
    <name evidence="10" type="primary">LOC112280180</name>
</gene>
<evidence type="ECO:0000256" key="6">
    <source>
        <dbReference type="ARBA" id="ARBA00023128"/>
    </source>
</evidence>
<reference evidence="10 11" key="1">
    <citation type="journal article" date="2008" name="Science">
        <title>The Physcomitrella genome reveals evolutionary insights into the conquest of land by plants.</title>
        <authorList>
            <person name="Rensing S."/>
            <person name="Lang D."/>
            <person name="Zimmer A."/>
            <person name="Terry A."/>
            <person name="Salamov A."/>
            <person name="Shapiro H."/>
            <person name="Nishiyama T."/>
            <person name="Perroud P.-F."/>
            <person name="Lindquist E."/>
            <person name="Kamisugi Y."/>
            <person name="Tanahashi T."/>
            <person name="Sakakibara K."/>
            <person name="Fujita T."/>
            <person name="Oishi K."/>
            <person name="Shin-I T."/>
            <person name="Kuroki Y."/>
            <person name="Toyoda A."/>
            <person name="Suzuki Y."/>
            <person name="Hashimoto A."/>
            <person name="Yamaguchi K."/>
            <person name="Sugano A."/>
            <person name="Kohara Y."/>
            <person name="Fujiyama A."/>
            <person name="Anterola A."/>
            <person name="Aoki S."/>
            <person name="Ashton N."/>
            <person name="Barbazuk W.B."/>
            <person name="Barker E."/>
            <person name="Bennetzen J."/>
            <person name="Bezanilla M."/>
            <person name="Blankenship R."/>
            <person name="Cho S.H."/>
            <person name="Dutcher S."/>
            <person name="Estelle M."/>
            <person name="Fawcett J.A."/>
            <person name="Gundlach H."/>
            <person name="Hanada K."/>
            <person name="Heyl A."/>
            <person name="Hicks K.A."/>
            <person name="Hugh J."/>
            <person name="Lohr M."/>
            <person name="Mayer K."/>
            <person name="Melkozernov A."/>
            <person name="Murata T."/>
            <person name="Nelson D."/>
            <person name="Pils B."/>
            <person name="Prigge M."/>
            <person name="Reiss B."/>
            <person name="Renner T."/>
            <person name="Rombauts S."/>
            <person name="Rushton P."/>
            <person name="Sanderfoot A."/>
            <person name="Schween G."/>
            <person name="Shiu S.-H."/>
            <person name="Stueber K."/>
            <person name="Theodoulou F.L."/>
            <person name="Tu H."/>
            <person name="Van de Peer Y."/>
            <person name="Verrier P.J."/>
            <person name="Waters E."/>
            <person name="Wood A."/>
            <person name="Yang L."/>
            <person name="Cove D."/>
            <person name="Cuming A."/>
            <person name="Hasebe M."/>
            <person name="Lucas S."/>
            <person name="Mishler D.B."/>
            <person name="Reski R."/>
            <person name="Grigoriev I."/>
            <person name="Quatrano R.S."/>
            <person name="Boore J.L."/>
        </authorList>
    </citation>
    <scope>NUCLEOTIDE SEQUENCE [LARGE SCALE GENOMIC DNA]</scope>
    <source>
        <strain evidence="10 11">cv. Gransden 2004</strain>
    </source>
</reference>
<evidence type="ECO:0000256" key="3">
    <source>
        <dbReference type="ARBA" id="ARBA00022692"/>
    </source>
</evidence>
<dbReference type="GO" id="GO:0005743">
    <property type="term" value="C:mitochondrial inner membrane"/>
    <property type="evidence" value="ECO:0007669"/>
    <property type="project" value="UniProtKB-SubCell"/>
</dbReference>
<evidence type="ECO:0000256" key="5">
    <source>
        <dbReference type="ARBA" id="ARBA00022989"/>
    </source>
</evidence>
<dbReference type="GeneID" id="112280180"/>
<name>A0A7I4FMH7_PHYPA</name>
<dbReference type="InterPro" id="IPR019133">
    <property type="entry name" value="MIC60"/>
</dbReference>
<reference evidence="10 11" key="2">
    <citation type="journal article" date="2018" name="Plant J.">
        <title>The Physcomitrella patens chromosome-scale assembly reveals moss genome structure and evolution.</title>
        <authorList>
            <person name="Lang D."/>
            <person name="Ullrich K.K."/>
            <person name="Murat F."/>
            <person name="Fuchs J."/>
            <person name="Jenkins J."/>
            <person name="Haas F.B."/>
            <person name="Piednoel M."/>
            <person name="Gundlach H."/>
            <person name="Van Bel M."/>
            <person name="Meyberg R."/>
            <person name="Vives C."/>
            <person name="Morata J."/>
            <person name="Symeonidi A."/>
            <person name="Hiss M."/>
            <person name="Muchero W."/>
            <person name="Kamisugi Y."/>
            <person name="Saleh O."/>
            <person name="Blanc G."/>
            <person name="Decker E.L."/>
            <person name="van Gessel N."/>
            <person name="Grimwood J."/>
            <person name="Hayes R.D."/>
            <person name="Graham S.W."/>
            <person name="Gunter L.E."/>
            <person name="McDaniel S.F."/>
            <person name="Hoernstein S.N.W."/>
            <person name="Larsson A."/>
            <person name="Li F.W."/>
            <person name="Perroud P.F."/>
            <person name="Phillips J."/>
            <person name="Ranjan P."/>
            <person name="Rokshar D.S."/>
            <person name="Rothfels C.J."/>
            <person name="Schneider L."/>
            <person name="Shu S."/>
            <person name="Stevenson D.W."/>
            <person name="Thummler F."/>
            <person name="Tillich M."/>
            <person name="Villarreal Aguilar J.C."/>
            <person name="Widiez T."/>
            <person name="Wong G.K."/>
            <person name="Wymore A."/>
            <person name="Zhang Y."/>
            <person name="Zimmer A.D."/>
            <person name="Quatrano R.S."/>
            <person name="Mayer K.F.X."/>
            <person name="Goodstein D."/>
            <person name="Casacuberta J.M."/>
            <person name="Vandepoele K."/>
            <person name="Reski R."/>
            <person name="Cuming A.C."/>
            <person name="Tuskan G.A."/>
            <person name="Maumus F."/>
            <person name="Salse J."/>
            <person name="Schmutz J."/>
            <person name="Rensing S.A."/>
        </authorList>
    </citation>
    <scope>NUCLEOTIDE SEQUENCE [LARGE SCALE GENOMIC DNA]</scope>
    <source>
        <strain evidence="10 11">cv. Gransden 2004</strain>
    </source>
</reference>
<feature type="compositionally biased region" description="Basic and acidic residues" evidence="9">
    <location>
        <begin position="169"/>
        <end position="180"/>
    </location>
</feature>
<reference evidence="10" key="3">
    <citation type="submission" date="2020-12" db="UniProtKB">
        <authorList>
            <consortium name="EnsemblPlants"/>
        </authorList>
    </citation>
    <scope>IDENTIFICATION</scope>
</reference>